<dbReference type="CDD" id="cd16480">
    <property type="entry name" value="RING-H2_TRAIP"/>
    <property type="match status" value="1"/>
</dbReference>
<reference evidence="7" key="1">
    <citation type="submission" date="2020-05" db="UniProtKB">
        <authorList>
            <consortium name="EnsemblMetazoa"/>
        </authorList>
    </citation>
    <scope>IDENTIFICATION</scope>
    <source>
        <strain evidence="7">Aabys</strain>
    </source>
</reference>
<dbReference type="Gene3D" id="3.30.40.10">
    <property type="entry name" value="Zinc/RING finger domain, C3HC4 (zinc finger)"/>
    <property type="match status" value="1"/>
</dbReference>
<accession>A0A1I8M9M8</accession>
<dbReference type="SMART" id="SM00184">
    <property type="entry name" value="RING"/>
    <property type="match status" value="1"/>
</dbReference>
<keyword evidence="2" id="KW-0862">Zinc</keyword>
<keyword evidence="8" id="KW-1185">Reference proteome</keyword>
<feature type="domain" description="RING-type" evidence="6">
    <location>
        <begin position="6"/>
        <end position="47"/>
    </location>
</feature>
<proteinExistence type="predicted"/>
<dbReference type="GO" id="GO:0016567">
    <property type="term" value="P:protein ubiquitination"/>
    <property type="evidence" value="ECO:0007669"/>
    <property type="project" value="TreeGrafter"/>
</dbReference>
<keyword evidence="4" id="KW-0175">Coiled coil</keyword>
<dbReference type="Proteomes" id="UP001652621">
    <property type="component" value="Unplaced"/>
</dbReference>
<dbReference type="GO" id="GO:0031297">
    <property type="term" value="P:replication fork processing"/>
    <property type="evidence" value="ECO:0007669"/>
    <property type="project" value="TreeGrafter"/>
</dbReference>
<feature type="region of interest" description="Disordered" evidence="5">
    <location>
        <begin position="254"/>
        <end position="275"/>
    </location>
</feature>
<name>A0A1I8M9M8_MUSDO</name>
<dbReference type="PANTHER" id="PTHR46569:SF1">
    <property type="entry name" value="E3 UBIQUITIN-PROTEIN LIGASE RFWD3-RELATED"/>
    <property type="match status" value="1"/>
</dbReference>
<dbReference type="InterPro" id="IPR052639">
    <property type="entry name" value="TRAIP_ubiq-protein_ligase"/>
</dbReference>
<evidence type="ECO:0000313" key="7">
    <source>
        <dbReference type="EnsemblMetazoa" id="MDOA002652-PA"/>
    </source>
</evidence>
<evidence type="ECO:0000259" key="6">
    <source>
        <dbReference type="PROSITE" id="PS50089"/>
    </source>
</evidence>
<dbReference type="InterPro" id="IPR013083">
    <property type="entry name" value="Znf_RING/FYVE/PHD"/>
</dbReference>
<feature type="compositionally biased region" description="Polar residues" evidence="5">
    <location>
        <begin position="429"/>
        <end position="439"/>
    </location>
</feature>
<evidence type="ECO:0000256" key="2">
    <source>
        <dbReference type="ARBA" id="ARBA00022833"/>
    </source>
</evidence>
<dbReference type="GO" id="GO:0061630">
    <property type="term" value="F:ubiquitin protein ligase activity"/>
    <property type="evidence" value="ECO:0007669"/>
    <property type="project" value="TreeGrafter"/>
</dbReference>
<evidence type="ECO:0000256" key="1">
    <source>
        <dbReference type="ARBA" id="ARBA00022771"/>
    </source>
</evidence>
<dbReference type="InterPro" id="IPR001841">
    <property type="entry name" value="Znf_RING"/>
</dbReference>
<keyword evidence="1 3" id="KW-0863">Zinc-finger</keyword>
<dbReference type="VEuPathDB" id="VectorBase:MDOA002652"/>
<evidence type="ECO:0000313" key="8">
    <source>
        <dbReference type="Proteomes" id="UP001652621"/>
    </source>
</evidence>
<dbReference type="SUPFAM" id="SSF57850">
    <property type="entry name" value="RING/U-box"/>
    <property type="match status" value="1"/>
</dbReference>
<dbReference type="Pfam" id="PF13639">
    <property type="entry name" value="zf-RING_2"/>
    <property type="match status" value="1"/>
</dbReference>
<dbReference type="EnsemblMetazoa" id="MDOA002652-RA">
    <property type="protein sequence ID" value="MDOA002652-PA"/>
    <property type="gene ID" value="MDOA002652"/>
</dbReference>
<feature type="region of interest" description="Disordered" evidence="5">
    <location>
        <begin position="407"/>
        <end position="439"/>
    </location>
</feature>
<dbReference type="OrthoDB" id="8062037at2759"/>
<feature type="coiled-coil region" evidence="4">
    <location>
        <begin position="72"/>
        <end position="165"/>
    </location>
</feature>
<evidence type="ECO:0000256" key="5">
    <source>
        <dbReference type="SAM" id="MobiDB-lite"/>
    </source>
</evidence>
<dbReference type="KEGG" id="mde:101894294"/>
<dbReference type="PANTHER" id="PTHR46569">
    <property type="entry name" value="E3 UBIQUITIN-PROTEIN LIGASE TRAIP"/>
    <property type="match status" value="1"/>
</dbReference>
<dbReference type="GO" id="GO:0008270">
    <property type="term" value="F:zinc ion binding"/>
    <property type="evidence" value="ECO:0007669"/>
    <property type="project" value="UniProtKB-KW"/>
</dbReference>
<dbReference type="GO" id="GO:0090734">
    <property type="term" value="C:site of DNA damage"/>
    <property type="evidence" value="ECO:0007669"/>
    <property type="project" value="TreeGrafter"/>
</dbReference>
<dbReference type="AlphaFoldDB" id="A0A1I8M9M8"/>
<evidence type="ECO:0000313" key="9">
    <source>
        <dbReference type="RefSeq" id="XP_058981925.1"/>
    </source>
</evidence>
<reference evidence="9" key="2">
    <citation type="submission" date="2025-05" db="UniProtKB">
        <authorList>
            <consortium name="RefSeq"/>
        </authorList>
    </citation>
    <scope>IDENTIFICATION</scope>
    <source>
        <strain evidence="9">Aabys</strain>
        <tissue evidence="9">Whole body</tissue>
    </source>
</reference>
<dbReference type="RefSeq" id="XP_005190537.2">
    <property type="nucleotide sequence ID" value="XM_005190480.4"/>
</dbReference>
<dbReference type="eggNOG" id="KOG0827">
    <property type="taxonomic scope" value="Eukaryota"/>
</dbReference>
<dbReference type="PROSITE" id="PS50089">
    <property type="entry name" value="ZF_RING_2"/>
    <property type="match status" value="1"/>
</dbReference>
<evidence type="ECO:0000256" key="4">
    <source>
        <dbReference type="SAM" id="Coils"/>
    </source>
</evidence>
<dbReference type="GO" id="GO:0005634">
    <property type="term" value="C:nucleus"/>
    <property type="evidence" value="ECO:0007669"/>
    <property type="project" value="TreeGrafter"/>
</dbReference>
<dbReference type="RefSeq" id="XP_058981925.1">
    <property type="nucleotide sequence ID" value="XM_059125942.1"/>
</dbReference>
<sequence length="456" mass="50853">MLNLNCVICAELFTQSDDVHVTTCGHMFHFFCLKQWLERSKTCPQCRNKCSDRNIFRVYFNLANLDVSRIDVGSLQDQLDNANLQLKMKEKELNKAEEQIKSAKETQKKCMKTIAGLEKEVKSNNFVVLNYVEKIKVLQNQVKTMDSLRDEVTSLKAQIESLNGINTLLTASTADAEKLLKTESDPKVLSVCIATLKRELRVCEHKKADIRNQLKAVQNDLRKERDINKSHEERISQLESENYNLLEKIKSLEATGSSKESKSNSNGLDNLHKTPFGKVKEEKRYTISPTIKENIKKIEESSSPYLNIKSSSVGLVPLFKRNLDNPAKPPEVGPKVTTAKITTLKISPSKTAGAVRKAKSDLGEKYSIFKKPRLGLSAAAGAGAKTSSMKPLGPNFVFNGFGGSERVDPFADNSDDSDVIEIDPKSSETESTVPSTKLSIHNRLKTGGLRNFKLAK</sequence>
<protein>
    <submittedName>
        <fullName evidence="9">E3 ubiquitin-protein ligase TRAIP-like</fullName>
    </submittedName>
</protein>
<keyword evidence="1 3" id="KW-0479">Metal-binding</keyword>
<gene>
    <name evidence="7" type="primary">101894294</name>
    <name evidence="9" type="synonym">LOC131803952</name>
</gene>
<dbReference type="VEuPathDB" id="VectorBase:MDOMA2_007444"/>
<evidence type="ECO:0000256" key="3">
    <source>
        <dbReference type="PROSITE-ProRule" id="PRU00175"/>
    </source>
</evidence>
<organism evidence="7">
    <name type="scientific">Musca domestica</name>
    <name type="common">House fly</name>
    <dbReference type="NCBI Taxonomy" id="7370"/>
    <lineage>
        <taxon>Eukaryota</taxon>
        <taxon>Metazoa</taxon>
        <taxon>Ecdysozoa</taxon>
        <taxon>Arthropoda</taxon>
        <taxon>Hexapoda</taxon>
        <taxon>Insecta</taxon>
        <taxon>Pterygota</taxon>
        <taxon>Neoptera</taxon>
        <taxon>Endopterygota</taxon>
        <taxon>Diptera</taxon>
        <taxon>Brachycera</taxon>
        <taxon>Muscomorpha</taxon>
        <taxon>Muscoidea</taxon>
        <taxon>Muscidae</taxon>
        <taxon>Musca</taxon>
    </lineage>
</organism>